<gene>
    <name evidence="2" type="ORF">RZN05_06890</name>
</gene>
<protein>
    <submittedName>
        <fullName evidence="2">TadE/TadG family type IV pilus assembly protein</fullName>
    </submittedName>
</protein>
<comment type="caution">
    <text evidence="2">The sequence shown here is derived from an EMBL/GenBank/DDBJ whole genome shotgun (WGS) entry which is preliminary data.</text>
</comment>
<evidence type="ECO:0000256" key="1">
    <source>
        <dbReference type="SAM" id="MobiDB-lite"/>
    </source>
</evidence>
<feature type="region of interest" description="Disordered" evidence="1">
    <location>
        <begin position="190"/>
        <end position="217"/>
    </location>
</feature>
<name>A0ABU3Y5L7_9SPHN</name>
<organism evidence="2 3">
    <name type="scientific">Sphingomonas agrestis</name>
    <dbReference type="NCBI Taxonomy" id="3080540"/>
    <lineage>
        <taxon>Bacteria</taxon>
        <taxon>Pseudomonadati</taxon>
        <taxon>Pseudomonadota</taxon>
        <taxon>Alphaproteobacteria</taxon>
        <taxon>Sphingomonadales</taxon>
        <taxon>Sphingomonadaceae</taxon>
        <taxon>Sphingomonas</taxon>
    </lineage>
</organism>
<reference evidence="2 3" key="1">
    <citation type="submission" date="2023-10" db="EMBL/GenBank/DDBJ databases">
        <title>Sphingomonas sp. HF-S4 16S ribosomal RNA gene Genome sequencing and assembly.</title>
        <authorList>
            <person name="Lee H."/>
        </authorList>
    </citation>
    <scope>NUCLEOTIDE SEQUENCE [LARGE SCALE GENOMIC DNA]</scope>
    <source>
        <strain evidence="2 3">HF-S4</strain>
    </source>
</reference>
<evidence type="ECO:0000313" key="2">
    <source>
        <dbReference type="EMBL" id="MDV3456705.1"/>
    </source>
</evidence>
<proteinExistence type="predicted"/>
<keyword evidence="3" id="KW-1185">Reference proteome</keyword>
<sequence length="228" mass="24439">MTIRSLMHRLAGDQRGLALLEFAFSLPIFLTMSLAGAELTNYIITRMRVSQIALQVADNAARIGSGSQLEAKKISEADINDLLIGSGMQAGELGLMTRGRVIISSLEPDPNNAGKYRIRWQRCGGAKTGHASRYGAAGADNLTGMGPAPQITAPADGVTMFVEVYYEYQPLVKTSLSPSTEMDEIASMMVRDRRDTSDDSKLANGNNNPTPQHPNGVYKVAGVTASTC</sequence>
<dbReference type="Proteomes" id="UP001273531">
    <property type="component" value="Unassembled WGS sequence"/>
</dbReference>
<dbReference type="RefSeq" id="WP_317225878.1">
    <property type="nucleotide sequence ID" value="NZ_JAWJEJ010000001.1"/>
</dbReference>
<accession>A0ABU3Y5L7</accession>
<evidence type="ECO:0000313" key="3">
    <source>
        <dbReference type="Proteomes" id="UP001273531"/>
    </source>
</evidence>
<dbReference type="EMBL" id="JAWJEJ010000001">
    <property type="protein sequence ID" value="MDV3456705.1"/>
    <property type="molecule type" value="Genomic_DNA"/>
</dbReference>
<feature type="compositionally biased region" description="Basic and acidic residues" evidence="1">
    <location>
        <begin position="190"/>
        <end position="201"/>
    </location>
</feature>